<evidence type="ECO:0000313" key="3">
    <source>
        <dbReference type="Proteomes" id="UP000242287"/>
    </source>
</evidence>
<feature type="compositionally biased region" description="Basic and acidic residues" evidence="1">
    <location>
        <begin position="1"/>
        <end position="15"/>
    </location>
</feature>
<feature type="region of interest" description="Disordered" evidence="1">
    <location>
        <begin position="1"/>
        <end position="41"/>
    </location>
</feature>
<evidence type="ECO:0000313" key="2">
    <source>
        <dbReference type="EMBL" id="PFH53859.1"/>
    </source>
</evidence>
<feature type="compositionally biased region" description="Basic and acidic residues" evidence="1">
    <location>
        <begin position="512"/>
        <end position="525"/>
    </location>
</feature>
<feature type="compositionally biased region" description="Acidic residues" evidence="1">
    <location>
        <begin position="460"/>
        <end position="489"/>
    </location>
</feature>
<feature type="compositionally biased region" description="Basic residues" evidence="1">
    <location>
        <begin position="591"/>
        <end position="602"/>
    </location>
</feature>
<reference evidence="2 3" key="1">
    <citation type="submission" date="2014-02" db="EMBL/GenBank/DDBJ databases">
        <title>Transposable element dynamics among asymbiotic and ectomycorrhizal Amanita fungi.</title>
        <authorList>
            <consortium name="DOE Joint Genome Institute"/>
            <person name="Hess J."/>
            <person name="Skrede I."/>
            <person name="Wolfe B."/>
            <person name="LaButti K."/>
            <person name="Ohm R.A."/>
            <person name="Grigoriev I.V."/>
            <person name="Pringle A."/>
        </authorList>
    </citation>
    <scope>NUCLEOTIDE SEQUENCE [LARGE SCALE GENOMIC DNA]</scope>
    <source>
        <strain evidence="2 3">SKay4041</strain>
    </source>
</reference>
<dbReference type="STRING" id="703135.A0A2A9NTJ0"/>
<dbReference type="EMBL" id="KZ301972">
    <property type="protein sequence ID" value="PFH53859.1"/>
    <property type="molecule type" value="Genomic_DNA"/>
</dbReference>
<dbReference type="Pfam" id="PF07927">
    <property type="entry name" value="HicA_toxin"/>
    <property type="match status" value="1"/>
</dbReference>
<feature type="compositionally biased region" description="Basic and acidic residues" evidence="1">
    <location>
        <begin position="549"/>
        <end position="558"/>
    </location>
</feature>
<sequence length="833" mass="94270">MSPERTKTSRQHSKDLVPVGPRNLSKVSSPNEKAASAQRPTTERALILRNGKYGARGTGELVSLSKKLTGREKLDLLAEDLIKHALLAPFHLDHCINIASAQFDVYLDEITNLKDPELFYDIIQAELEAQSPSDLKIQSSPWDASHVASIVGTKIHNTYLLASGWKVVLHMLMELASNGLVDDNVKSKLKNDHQFKLRFLTLYDIVGELVSINQNRFSVLTKATAHYSRYFKKVENVDPSAPDIVFDLTELREACTSFLDSIVIELCFPRAPYPEYILFSILSDAVEEAPWEARRFPQEVWDVVGDFRTSVELHALLEAPLLAMNDVSWREHSREKPEIYEDWVDAQLHSHMASNLSGKYQDVVYPLDKTKEQTILDEMWQRINNNYKSVSGKNMDNLWRLSDEFNVSPQWSGFHKSDSADEAVGRRSKAANMRLTLFDDISDDSHGSMPSLQTVSGSSEESEFYESDSDLELEESSDQDSYNTDEEEELRTMLREAMDYAHATGFLNPAHGDPESKPPPQDEGRAGNPFLSLLGSLRGRMFSSNPKLKTADRDEPRELPLTIDGTQVEVIEKSVPGPTKEDEIKSEPMSRKKKKKKKKTTKAIKPLPQYEAVSVPQSVPDSELLHDDSKSSLKQPSPPPKSPRTSVGVTSEVKHPHPFTIPLPFGEPATAQSGHAYMKSQDVKKEKIKTRGIQAILFSRDTKQGKMSLEKPDKVTEEDQKDARRSWFSQLSKRALNWMHQLLRTSEDEKQGQASMKWDHFVQLMTGMGFTYEPKTAGSSVRFDPPDKRDKSITIHRPHPDSTIGRKGLMKISRRLKKYYGWNAEELMAQTSK</sequence>
<feature type="region of interest" description="Disordered" evidence="1">
    <location>
        <begin position="776"/>
        <end position="805"/>
    </location>
</feature>
<feature type="compositionally biased region" description="Basic and acidic residues" evidence="1">
    <location>
        <begin position="784"/>
        <end position="793"/>
    </location>
</feature>
<feature type="region of interest" description="Disordered" evidence="1">
    <location>
        <begin position="505"/>
        <end position="685"/>
    </location>
</feature>
<dbReference type="OrthoDB" id="2922289at2759"/>
<protein>
    <submittedName>
        <fullName evidence="2">Uncharacterized protein</fullName>
    </submittedName>
</protein>
<dbReference type="InterPro" id="IPR012933">
    <property type="entry name" value="HicA_mRNA_interferase"/>
</dbReference>
<evidence type="ECO:0000256" key="1">
    <source>
        <dbReference type="SAM" id="MobiDB-lite"/>
    </source>
</evidence>
<dbReference type="AlphaFoldDB" id="A0A2A9NTJ0"/>
<name>A0A2A9NTJ0_9AGAR</name>
<feature type="region of interest" description="Disordered" evidence="1">
    <location>
        <begin position="440"/>
        <end position="489"/>
    </location>
</feature>
<dbReference type="GO" id="GO:0003729">
    <property type="term" value="F:mRNA binding"/>
    <property type="evidence" value="ECO:0007669"/>
    <property type="project" value="InterPro"/>
</dbReference>
<dbReference type="Proteomes" id="UP000242287">
    <property type="component" value="Unassembled WGS sequence"/>
</dbReference>
<proteinExistence type="predicted"/>
<feature type="compositionally biased region" description="Basic and acidic residues" evidence="1">
    <location>
        <begin position="579"/>
        <end position="590"/>
    </location>
</feature>
<accession>A0A2A9NTJ0</accession>
<keyword evidence="3" id="KW-1185">Reference proteome</keyword>
<organism evidence="2 3">
    <name type="scientific">Amanita thiersii Skay4041</name>
    <dbReference type="NCBI Taxonomy" id="703135"/>
    <lineage>
        <taxon>Eukaryota</taxon>
        <taxon>Fungi</taxon>
        <taxon>Dikarya</taxon>
        <taxon>Basidiomycota</taxon>
        <taxon>Agaricomycotina</taxon>
        <taxon>Agaricomycetes</taxon>
        <taxon>Agaricomycetidae</taxon>
        <taxon>Agaricales</taxon>
        <taxon>Pluteineae</taxon>
        <taxon>Amanitaceae</taxon>
        <taxon>Amanita</taxon>
    </lineage>
</organism>
<gene>
    <name evidence="2" type="ORF">AMATHDRAFT_1081</name>
</gene>